<evidence type="ECO:0000256" key="1">
    <source>
        <dbReference type="SAM" id="Phobius"/>
    </source>
</evidence>
<protein>
    <submittedName>
        <fullName evidence="2">Uncharacterized protein</fullName>
    </submittedName>
</protein>
<organism evidence="2 3">
    <name type="scientific">Candidatus Thiodiazotropha endoloripes</name>
    <dbReference type="NCBI Taxonomy" id="1818881"/>
    <lineage>
        <taxon>Bacteria</taxon>
        <taxon>Pseudomonadati</taxon>
        <taxon>Pseudomonadota</taxon>
        <taxon>Gammaproteobacteria</taxon>
        <taxon>Chromatiales</taxon>
        <taxon>Sedimenticolaceae</taxon>
        <taxon>Candidatus Thiodiazotropha</taxon>
    </lineage>
</organism>
<feature type="transmembrane region" description="Helical" evidence="1">
    <location>
        <begin position="190"/>
        <end position="207"/>
    </location>
</feature>
<keyword evidence="3" id="KW-1185">Reference proteome</keyword>
<sequence>MMFNLSRNHYLLLLVMWSGLILAWLFGHEIIKAIYDGNAFVFNRLIQGQSHVTFEEYYALYDTFIRLALTLAILLTLGSPILNWIFKVENRIKPFRLTDLYLFIYISLLCLITFYLGMQGYIDNNNWRIGDWLINYQAGFVRRGLLGEAYLWLWKTTATEPAIYVLLTQIVCYFSFFLFLGLLLRRQESLLPFILLIVSPFIFAFHLHDLQGGFRKEILYLALFPLFTWISITVSQSAIRSTTVLIMLVYPVLILSHEMLAVFLPYFLSVYIAKTDRSLKPDLLIGVLLVISIAAFYAAITHAGNNQHVEVICDSLNPHAVHHCKTEGAISALARSTEYGLNAVRDGIQNQGYFYKYGTCLLLALLAFVPIFNRFQFIKHNWLASLFIMSSILGTIPLFIVAIDWGRFLHIHLVSLLVLLLINPATDENPRGLIARAGGYIDGVISKGNISSLILYLGIISLLILYALSWHIPHTGMDEIWLHHLPL</sequence>
<gene>
    <name evidence="2" type="ORF">A3196_08340</name>
</gene>
<evidence type="ECO:0000313" key="3">
    <source>
        <dbReference type="Proteomes" id="UP000094849"/>
    </source>
</evidence>
<feature type="transmembrane region" description="Helical" evidence="1">
    <location>
        <begin position="382"/>
        <end position="403"/>
    </location>
</feature>
<keyword evidence="1" id="KW-0812">Transmembrane</keyword>
<accession>A0A1E2UQD9</accession>
<name>A0A1E2UQD9_9GAMM</name>
<feature type="transmembrane region" description="Helical" evidence="1">
    <location>
        <begin position="219"/>
        <end position="239"/>
    </location>
</feature>
<evidence type="ECO:0000313" key="2">
    <source>
        <dbReference type="EMBL" id="ODB96762.1"/>
    </source>
</evidence>
<feature type="transmembrane region" description="Helical" evidence="1">
    <location>
        <begin position="354"/>
        <end position="375"/>
    </location>
</feature>
<feature type="transmembrane region" description="Helical" evidence="1">
    <location>
        <begin position="283"/>
        <end position="300"/>
    </location>
</feature>
<dbReference type="EMBL" id="LVJZ01000003">
    <property type="protein sequence ID" value="ODB96762.1"/>
    <property type="molecule type" value="Genomic_DNA"/>
</dbReference>
<keyword evidence="1" id="KW-0472">Membrane</keyword>
<keyword evidence="1" id="KW-1133">Transmembrane helix</keyword>
<feature type="transmembrane region" description="Helical" evidence="1">
    <location>
        <begin position="245"/>
        <end position="271"/>
    </location>
</feature>
<feature type="transmembrane region" description="Helical" evidence="1">
    <location>
        <begin position="64"/>
        <end position="86"/>
    </location>
</feature>
<dbReference type="Proteomes" id="UP000094849">
    <property type="component" value="Unassembled WGS sequence"/>
</dbReference>
<comment type="caution">
    <text evidence="2">The sequence shown here is derived from an EMBL/GenBank/DDBJ whole genome shotgun (WGS) entry which is preliminary data.</text>
</comment>
<feature type="transmembrane region" description="Helical" evidence="1">
    <location>
        <begin position="409"/>
        <end position="426"/>
    </location>
</feature>
<reference evidence="2 3" key="1">
    <citation type="submission" date="2016-03" db="EMBL/GenBank/DDBJ databases">
        <title>Chemosynthetic sulphur-oxidizing symbionts of marine invertebrate animals are capable of nitrogen fixation.</title>
        <authorList>
            <person name="Petersen J.M."/>
            <person name="Kemper A."/>
            <person name="Gruber-Vodicka H."/>
            <person name="Cardini U."/>
            <person name="Geest Mvander."/>
            <person name="Kleiner M."/>
            <person name="Bulgheresi S."/>
            <person name="Fussmann M."/>
            <person name="Herbold C."/>
            <person name="Seah B.K.B."/>
            <person name="Antony C.Paul."/>
            <person name="Liu D."/>
            <person name="Belitz A."/>
            <person name="Weber M."/>
        </authorList>
    </citation>
    <scope>NUCLEOTIDE SEQUENCE [LARGE SCALE GENOMIC DNA]</scope>
    <source>
        <strain evidence="2">G_D</strain>
    </source>
</reference>
<proteinExistence type="predicted"/>
<dbReference type="AlphaFoldDB" id="A0A1E2UQD9"/>
<feature type="transmembrane region" description="Helical" evidence="1">
    <location>
        <begin position="161"/>
        <end position="184"/>
    </location>
</feature>
<feature type="transmembrane region" description="Helical" evidence="1">
    <location>
        <begin position="98"/>
        <end position="122"/>
    </location>
</feature>
<feature type="transmembrane region" description="Helical" evidence="1">
    <location>
        <begin position="453"/>
        <end position="472"/>
    </location>
</feature>